<feature type="non-terminal residue" evidence="2">
    <location>
        <position position="38"/>
    </location>
</feature>
<dbReference type="PROSITE" id="PS51257">
    <property type="entry name" value="PROKAR_LIPOPROTEIN"/>
    <property type="match status" value="1"/>
</dbReference>
<reference evidence="2" key="1">
    <citation type="journal article" date="2003" name="Klin. Imunol. Alergol.">
        <title>Genetic structure of scpB-lmb region as a part of putative virulence island in human and bovine group B streptococci.</title>
        <authorList>
            <person name="Dmitriev A."/>
            <person name="Shen A."/>
            <person name="Tkacikova L."/>
            <person name="Mikula I."/>
            <person name="Yang Y."/>
        </authorList>
    </citation>
    <scope>NUCLEOTIDE SEQUENCE</scope>
    <source>
        <strain evidence="2">G-85V</strain>
    </source>
</reference>
<accession>Q6S6N4</accession>
<feature type="signal peptide" evidence="1">
    <location>
        <begin position="1"/>
        <end position="18"/>
    </location>
</feature>
<evidence type="ECO:0000256" key="1">
    <source>
        <dbReference type="SAM" id="SignalP"/>
    </source>
</evidence>
<dbReference type="AlphaFoldDB" id="Q6S6N4"/>
<name>Q6S6N4_STRAG</name>
<sequence>MKKVFFLMAMVVSLVMIAGCDKSANPKQPTQGMSVVTS</sequence>
<protein>
    <submittedName>
        <fullName evidence="2">Laminin binding protein</fullName>
    </submittedName>
</protein>
<organism evidence="2">
    <name type="scientific">Streptococcus agalactiae</name>
    <dbReference type="NCBI Taxonomy" id="1311"/>
    <lineage>
        <taxon>Bacteria</taxon>
        <taxon>Bacillati</taxon>
        <taxon>Bacillota</taxon>
        <taxon>Bacilli</taxon>
        <taxon>Lactobacillales</taxon>
        <taxon>Streptococcaceae</taxon>
        <taxon>Streptococcus</taxon>
    </lineage>
</organism>
<reference evidence="2" key="2">
    <citation type="journal article" date="2004" name="Acta Vet. Brno">
        <title>Structure of scpB-lmb intergenic region as criterion for additional classification of human and bovine group B Streptococci.</title>
        <authorList>
            <person name="Dmitriev A."/>
            <person name="Shen A.D."/>
            <person name="Tkacikova L."/>
            <person name="Mikula I."/>
            <person name="Yang Y.H."/>
        </authorList>
    </citation>
    <scope>NUCLEOTIDE SEQUENCE</scope>
    <source>
        <strain evidence="2">G-85V</strain>
    </source>
</reference>
<keyword evidence="1" id="KW-0732">Signal</keyword>
<gene>
    <name evidence="2" type="primary">lmb</name>
</gene>
<proteinExistence type="predicted"/>
<feature type="chain" id="PRO_5039460844" evidence="1">
    <location>
        <begin position="19"/>
        <end position="38"/>
    </location>
</feature>
<dbReference type="EMBL" id="AY464087">
    <property type="protein sequence ID" value="AAR84622.1"/>
    <property type="molecule type" value="Genomic_DNA"/>
</dbReference>
<evidence type="ECO:0000313" key="2">
    <source>
        <dbReference type="EMBL" id="AAR84622.1"/>
    </source>
</evidence>